<keyword evidence="1" id="KW-1133">Transmembrane helix</keyword>
<accession>A0A0D9ADP7</accession>
<dbReference type="Proteomes" id="UP000032487">
    <property type="component" value="Unassembled WGS sequence"/>
</dbReference>
<name>A0A0D9ADP7_STUST</name>
<feature type="transmembrane region" description="Helical" evidence="1">
    <location>
        <begin position="206"/>
        <end position="226"/>
    </location>
</feature>
<dbReference type="EMBL" id="JYHV01000039">
    <property type="protein sequence ID" value="KJH79120.1"/>
    <property type="molecule type" value="Genomic_DNA"/>
</dbReference>
<proteinExistence type="predicted"/>
<organism evidence="2 3">
    <name type="scientific">Stutzerimonas stutzeri</name>
    <name type="common">Pseudomonas stutzeri</name>
    <dbReference type="NCBI Taxonomy" id="316"/>
    <lineage>
        <taxon>Bacteria</taxon>
        <taxon>Pseudomonadati</taxon>
        <taxon>Pseudomonadota</taxon>
        <taxon>Gammaproteobacteria</taxon>
        <taxon>Pseudomonadales</taxon>
        <taxon>Pseudomonadaceae</taxon>
        <taxon>Stutzerimonas</taxon>
    </lineage>
</organism>
<keyword evidence="1" id="KW-0472">Membrane</keyword>
<feature type="transmembrane region" description="Helical" evidence="1">
    <location>
        <begin position="148"/>
        <end position="172"/>
    </location>
</feature>
<reference evidence="2 3" key="1">
    <citation type="submission" date="2015-02" db="EMBL/GenBank/DDBJ databases">
        <title>Draft genome sequence of Pseudomonas stutzeri NT0128 isolated from wheat (Triticum turgidum) rhizosphere.</title>
        <authorList>
            <person name="Tovi N."/>
            <person name="Frenk S."/>
            <person name="Hadar Y."/>
            <person name="Minz D."/>
        </authorList>
    </citation>
    <scope>NUCLEOTIDE SEQUENCE [LARGE SCALE GENOMIC DNA]</scope>
    <source>
        <strain evidence="2 3">NT0128</strain>
    </source>
</reference>
<dbReference type="AlphaFoldDB" id="A0A0D9ADP7"/>
<evidence type="ECO:0000313" key="2">
    <source>
        <dbReference type="EMBL" id="KJH79120.1"/>
    </source>
</evidence>
<evidence type="ECO:0000313" key="3">
    <source>
        <dbReference type="Proteomes" id="UP000032487"/>
    </source>
</evidence>
<feature type="transmembrane region" description="Helical" evidence="1">
    <location>
        <begin position="179"/>
        <end position="200"/>
    </location>
</feature>
<dbReference type="PATRIC" id="fig|316.101.peg.4492"/>
<feature type="transmembrane region" description="Helical" evidence="1">
    <location>
        <begin position="20"/>
        <end position="40"/>
    </location>
</feature>
<gene>
    <name evidence="2" type="ORF">UF78_22320</name>
</gene>
<keyword evidence="1" id="KW-0812">Transmembrane</keyword>
<evidence type="ECO:0000256" key="1">
    <source>
        <dbReference type="SAM" id="Phobius"/>
    </source>
</evidence>
<protein>
    <submittedName>
        <fullName evidence="2">Uncharacterized protein</fullName>
    </submittedName>
</protein>
<comment type="caution">
    <text evidence="2">The sequence shown here is derived from an EMBL/GenBank/DDBJ whole genome shotgun (WGS) entry which is preliminary data.</text>
</comment>
<sequence length="236" mass="26134">MVSSVVFRLYVGFAWLPKGLLISAVLVFALVFSYSVYISLSRAEGSGFEVDDYAYLTANKLMGGGDPGVLSVIPDSLAPVALYFVHVKWVFIDIVSCSSCVGISTFRLAHALIAGYAGGALGIGNDVLSVGYYPNWISLNGSLYYDFGWIGFFFIILPYFFSKVFLGALIAVPERRFNFFAVVSYVFFISLVIFSPFAFLLEIVQYLYFVFPLMIVLGLCFICSLLDKPRKVGEDQ</sequence>
<feature type="transmembrane region" description="Helical" evidence="1">
    <location>
        <begin position="108"/>
        <end position="128"/>
    </location>
</feature>